<keyword evidence="6 8" id="KW-1133">Transmembrane helix</keyword>
<comment type="subcellular location">
    <subcellularLocation>
        <location evidence="1">Membrane</location>
        <topology evidence="1">Multi-pass membrane protein</topology>
    </subcellularLocation>
</comment>
<evidence type="ECO:0000313" key="10">
    <source>
        <dbReference type="Proteomes" id="UP000694308"/>
    </source>
</evidence>
<feature type="transmembrane region" description="Helical" evidence="8">
    <location>
        <begin position="75"/>
        <end position="94"/>
    </location>
</feature>
<dbReference type="AlphaFoldDB" id="A0A949WT86"/>
<keyword evidence="10" id="KW-1185">Reference proteome</keyword>
<evidence type="ECO:0000256" key="5">
    <source>
        <dbReference type="ARBA" id="ARBA00022692"/>
    </source>
</evidence>
<evidence type="ECO:0000313" key="9">
    <source>
        <dbReference type="EMBL" id="MBV7276035.1"/>
    </source>
</evidence>
<evidence type="ECO:0000256" key="2">
    <source>
        <dbReference type="ARBA" id="ARBA00007998"/>
    </source>
</evidence>
<feature type="transmembrane region" description="Helical" evidence="8">
    <location>
        <begin position="212"/>
        <end position="230"/>
    </location>
</feature>
<dbReference type="PANTHER" id="PTHR34975:SF2">
    <property type="entry name" value="SPORE GERMINATION PROTEIN A2"/>
    <property type="match status" value="1"/>
</dbReference>
<feature type="transmembrane region" description="Helical" evidence="8">
    <location>
        <begin position="181"/>
        <end position="200"/>
    </location>
</feature>
<gene>
    <name evidence="9" type="ORF">I6U48_24385</name>
</gene>
<keyword evidence="7 8" id="KW-0472">Membrane</keyword>
<organism evidence="9 10">
    <name type="scientific">Clostridium thailandense</name>
    <dbReference type="NCBI Taxonomy" id="2794346"/>
    <lineage>
        <taxon>Bacteria</taxon>
        <taxon>Bacillati</taxon>
        <taxon>Bacillota</taxon>
        <taxon>Clostridia</taxon>
        <taxon>Eubacteriales</taxon>
        <taxon>Clostridiaceae</taxon>
        <taxon>Clostridium</taxon>
    </lineage>
</organism>
<dbReference type="Pfam" id="PF03845">
    <property type="entry name" value="Spore_permease"/>
    <property type="match status" value="1"/>
</dbReference>
<keyword evidence="3" id="KW-0813">Transport</keyword>
<dbReference type="NCBIfam" id="TIGR00912">
    <property type="entry name" value="2A0309"/>
    <property type="match status" value="1"/>
</dbReference>
<feature type="transmembrane region" description="Helical" evidence="8">
    <location>
        <begin position="37"/>
        <end position="63"/>
    </location>
</feature>
<feature type="transmembrane region" description="Helical" evidence="8">
    <location>
        <begin position="106"/>
        <end position="133"/>
    </location>
</feature>
<comment type="caution">
    <text evidence="9">The sequence shown here is derived from an EMBL/GenBank/DDBJ whole genome shotgun (WGS) entry which is preliminary data.</text>
</comment>
<dbReference type="RefSeq" id="WP_218323081.1">
    <property type="nucleotide sequence ID" value="NZ_JAEEGC010000149.1"/>
</dbReference>
<keyword evidence="4" id="KW-0309">Germination</keyword>
<evidence type="ECO:0000256" key="6">
    <source>
        <dbReference type="ARBA" id="ARBA00022989"/>
    </source>
</evidence>
<evidence type="ECO:0000256" key="1">
    <source>
        <dbReference type="ARBA" id="ARBA00004141"/>
    </source>
</evidence>
<reference evidence="9" key="1">
    <citation type="submission" date="2020-12" db="EMBL/GenBank/DDBJ databases">
        <title>Clostridium thailandense sp. nov., a novel acetogenic bacterium isolated from peat land soil in Thailand.</title>
        <authorList>
            <person name="Chaikitkaew S."/>
            <person name="Birkeland N.K."/>
        </authorList>
    </citation>
    <scope>NUCLEOTIDE SEQUENCE</scope>
    <source>
        <strain evidence="9">PL3</strain>
    </source>
</reference>
<accession>A0A949WT86</accession>
<dbReference type="PANTHER" id="PTHR34975">
    <property type="entry name" value="SPORE GERMINATION PROTEIN A2"/>
    <property type="match status" value="1"/>
</dbReference>
<feature type="transmembrane region" description="Helical" evidence="8">
    <location>
        <begin position="270"/>
        <end position="292"/>
    </location>
</feature>
<dbReference type="InterPro" id="IPR004761">
    <property type="entry name" value="Spore_GerAB"/>
</dbReference>
<feature type="transmembrane region" description="Helical" evidence="8">
    <location>
        <begin position="304"/>
        <end position="322"/>
    </location>
</feature>
<comment type="similarity">
    <text evidence="2">Belongs to the amino acid-polyamine-organocation (APC) superfamily. Spore germination protein (SGP) (TC 2.A.3.9) family.</text>
</comment>
<keyword evidence="5 8" id="KW-0812">Transmembrane</keyword>
<dbReference type="GO" id="GO:0009847">
    <property type="term" value="P:spore germination"/>
    <property type="evidence" value="ECO:0007669"/>
    <property type="project" value="InterPro"/>
</dbReference>
<protein>
    <submittedName>
        <fullName evidence="9">Endospore germination permease</fullName>
    </submittedName>
</protein>
<feature type="transmembrane region" description="Helical" evidence="8">
    <location>
        <begin position="145"/>
        <end position="161"/>
    </location>
</feature>
<dbReference type="Proteomes" id="UP000694308">
    <property type="component" value="Unassembled WGS sequence"/>
</dbReference>
<dbReference type="GO" id="GO:0016020">
    <property type="term" value="C:membrane"/>
    <property type="evidence" value="ECO:0007669"/>
    <property type="project" value="UniProtKB-SubCell"/>
</dbReference>
<feature type="transmembrane region" description="Helical" evidence="8">
    <location>
        <begin position="334"/>
        <end position="354"/>
    </location>
</feature>
<evidence type="ECO:0000256" key="3">
    <source>
        <dbReference type="ARBA" id="ARBA00022448"/>
    </source>
</evidence>
<name>A0A949WT86_9CLOT</name>
<evidence type="ECO:0000256" key="8">
    <source>
        <dbReference type="SAM" id="Phobius"/>
    </source>
</evidence>
<proteinExistence type="inferred from homology"/>
<feature type="transmembrane region" description="Helical" evidence="8">
    <location>
        <begin position="12"/>
        <end position="31"/>
    </location>
</feature>
<evidence type="ECO:0000256" key="7">
    <source>
        <dbReference type="ARBA" id="ARBA00023136"/>
    </source>
</evidence>
<dbReference type="EMBL" id="JAEEGC010000149">
    <property type="protein sequence ID" value="MBV7276035.1"/>
    <property type="molecule type" value="Genomic_DNA"/>
</dbReference>
<evidence type="ECO:0000256" key="4">
    <source>
        <dbReference type="ARBA" id="ARBA00022544"/>
    </source>
</evidence>
<sequence length="363" mass="41308">MDRIITNRQISLMVYCITVGYGIIDLPSDAAEGSGTGAWFSLLTLAIIFVGIICLITYLQYIFEGRTLYEYGQVILGKFTAHIIVSIYIIYFFINFSMIGRLYTSSIGIIFLVNTPTLAIIILFYIVVLYALIKGINTISRLCELYGILNIVGFLFINLFFIMKGKFVHIQPLFVSQDLSIYFKGIFKNVFAFLGLEILFTIPFNKKDNEKVLRYTTFIMIVIGILYISIVESTISVTGVDIIVNYELSLFNVIRAVDTYYLEFLRRFDGIFMIYWSMNIVCAVCLWGYGVVTFTSKIAKNINYKYITVATTIVAVIVGLIPKTKNQAEEIIKYNSYLGVILNIVVITSLLIIIRVKKDVKKI</sequence>